<dbReference type="Gene3D" id="1.20.120.450">
    <property type="entry name" value="dinb family like domain"/>
    <property type="match status" value="1"/>
</dbReference>
<dbReference type="InterPro" id="IPR007837">
    <property type="entry name" value="DinB"/>
</dbReference>
<reference evidence="4" key="1">
    <citation type="submission" date="2020-09" db="EMBL/GenBank/DDBJ databases">
        <title>A novel bacterium of genus Paenibacillus, isolated from South China Sea.</title>
        <authorList>
            <person name="Huang H."/>
            <person name="Mo K."/>
            <person name="Hu Y."/>
        </authorList>
    </citation>
    <scope>NUCLEOTIDE SEQUENCE</scope>
    <source>
        <strain evidence="4">IB182496</strain>
    </source>
</reference>
<dbReference type="RefSeq" id="WP_190913633.1">
    <property type="nucleotide sequence ID" value="NZ_JACXIZ010000002.1"/>
</dbReference>
<evidence type="ECO:0000256" key="2">
    <source>
        <dbReference type="ARBA" id="ARBA00022723"/>
    </source>
</evidence>
<dbReference type="Proteomes" id="UP000621560">
    <property type="component" value="Unassembled WGS sequence"/>
</dbReference>
<accession>A0A927BQ06</accession>
<dbReference type="AlphaFoldDB" id="A0A927BQ06"/>
<evidence type="ECO:0000256" key="1">
    <source>
        <dbReference type="ARBA" id="ARBA00008635"/>
    </source>
</evidence>
<sequence length="48" mass="5535">MYENTLTELLVQMVNHGTYHRGNVTAMLYQAGLPSCGTDWILFMREQT</sequence>
<gene>
    <name evidence="4" type="ORF">IDH44_00410</name>
</gene>
<evidence type="ECO:0000313" key="4">
    <source>
        <dbReference type="EMBL" id="MBD2843635.1"/>
    </source>
</evidence>
<evidence type="ECO:0000313" key="5">
    <source>
        <dbReference type="Proteomes" id="UP000621560"/>
    </source>
</evidence>
<dbReference type="EMBL" id="JACXIZ010000002">
    <property type="protein sequence ID" value="MBD2843635.1"/>
    <property type="molecule type" value="Genomic_DNA"/>
</dbReference>
<evidence type="ECO:0008006" key="6">
    <source>
        <dbReference type="Google" id="ProtNLM"/>
    </source>
</evidence>
<name>A0A927BQ06_9BACL</name>
<organism evidence="4 5">
    <name type="scientific">Paenibacillus sabuli</name>
    <dbReference type="NCBI Taxonomy" id="2772509"/>
    <lineage>
        <taxon>Bacteria</taxon>
        <taxon>Bacillati</taxon>
        <taxon>Bacillota</taxon>
        <taxon>Bacilli</taxon>
        <taxon>Bacillales</taxon>
        <taxon>Paenibacillaceae</taxon>
        <taxon>Paenibacillus</taxon>
    </lineage>
</organism>
<comment type="caution">
    <text evidence="4">The sequence shown here is derived from an EMBL/GenBank/DDBJ whole genome shotgun (WGS) entry which is preliminary data.</text>
</comment>
<feature type="binding site" evidence="3">
    <location>
        <position position="16"/>
    </location>
    <ligand>
        <name>a divalent metal cation</name>
        <dbReference type="ChEBI" id="CHEBI:60240"/>
    </ligand>
</feature>
<proteinExistence type="inferred from homology"/>
<protein>
    <recommendedName>
        <fullName evidence="6">DinB family protein</fullName>
    </recommendedName>
</protein>
<keyword evidence="5" id="KW-1185">Reference proteome</keyword>
<dbReference type="GO" id="GO:0046872">
    <property type="term" value="F:metal ion binding"/>
    <property type="evidence" value="ECO:0007669"/>
    <property type="project" value="UniProtKB-KW"/>
</dbReference>
<comment type="similarity">
    <text evidence="1">Belongs to the DinB family.</text>
</comment>
<keyword evidence="2 3" id="KW-0479">Metal-binding</keyword>
<evidence type="ECO:0000256" key="3">
    <source>
        <dbReference type="PIRSR" id="PIRSR607837-1"/>
    </source>
</evidence>
<dbReference type="InterPro" id="IPR034660">
    <property type="entry name" value="DinB/YfiT-like"/>
</dbReference>
<feature type="binding site" evidence="3">
    <location>
        <position position="20"/>
    </location>
    <ligand>
        <name>a divalent metal cation</name>
        <dbReference type="ChEBI" id="CHEBI:60240"/>
    </ligand>
</feature>
<dbReference type="Pfam" id="PF05163">
    <property type="entry name" value="DinB"/>
    <property type="match status" value="1"/>
</dbReference>
<dbReference type="SUPFAM" id="SSF109854">
    <property type="entry name" value="DinB/YfiT-like putative metalloenzymes"/>
    <property type="match status" value="1"/>
</dbReference>